<feature type="region of interest" description="Disordered" evidence="6">
    <location>
        <begin position="196"/>
        <end position="221"/>
    </location>
</feature>
<evidence type="ECO:0000256" key="1">
    <source>
        <dbReference type="ARBA" id="ARBA00006474"/>
    </source>
</evidence>
<feature type="compositionally biased region" description="Basic and acidic residues" evidence="6">
    <location>
        <begin position="295"/>
        <end position="305"/>
    </location>
</feature>
<accession>A0A9D9EBF8</accession>
<evidence type="ECO:0000256" key="2">
    <source>
        <dbReference type="ARBA" id="ARBA00022741"/>
    </source>
</evidence>
<dbReference type="InterPro" id="IPR050206">
    <property type="entry name" value="FtsK/SpoIIIE/SftA"/>
</dbReference>
<dbReference type="Pfam" id="PF09397">
    <property type="entry name" value="FtsK_gamma"/>
    <property type="match status" value="1"/>
</dbReference>
<feature type="compositionally biased region" description="Basic and acidic residues" evidence="6">
    <location>
        <begin position="412"/>
        <end position="430"/>
    </location>
</feature>
<evidence type="ECO:0000256" key="4">
    <source>
        <dbReference type="ARBA" id="ARBA00023125"/>
    </source>
</evidence>
<dbReference type="Gene3D" id="1.10.10.10">
    <property type="entry name" value="Winged helix-like DNA-binding domain superfamily/Winged helix DNA-binding domain"/>
    <property type="match status" value="1"/>
</dbReference>
<keyword evidence="7" id="KW-0812">Transmembrane</keyword>
<reference evidence="9" key="1">
    <citation type="submission" date="2020-10" db="EMBL/GenBank/DDBJ databases">
        <authorList>
            <person name="Gilroy R."/>
        </authorList>
    </citation>
    <scope>NUCLEOTIDE SEQUENCE</scope>
    <source>
        <strain evidence="9">11167</strain>
    </source>
</reference>
<comment type="similarity">
    <text evidence="1">Belongs to the FtsK/SpoIIIE/SftA family.</text>
</comment>
<dbReference type="PROSITE" id="PS50901">
    <property type="entry name" value="FTSK"/>
    <property type="match status" value="1"/>
</dbReference>
<evidence type="ECO:0000256" key="5">
    <source>
        <dbReference type="PROSITE-ProRule" id="PRU00289"/>
    </source>
</evidence>
<feature type="compositionally biased region" description="Basic and acidic residues" evidence="6">
    <location>
        <begin position="373"/>
        <end position="383"/>
    </location>
</feature>
<evidence type="ECO:0000313" key="10">
    <source>
        <dbReference type="Proteomes" id="UP000823633"/>
    </source>
</evidence>
<keyword evidence="2 5" id="KW-0547">Nucleotide-binding</keyword>
<sequence>MAKRKNNDRKTRPVGRGGVFSLVLGIVLALAGALLVALQFVAMPAMQPVLEPVIRLVFTYLSIGGGETLSAGILLLVLSLVVLTSRRGRPFNYIYLPLALVVYYTALGLYHMIVGNPAPAFLMEYLGTTKLSLVAILLILEVLVVLVISVINTSLNGYWRRHAARKAAATIRQSADEAAIPGLDRKAEKARLKAEKKAARERKGEKEEPKDMKVTVKAESEARVTLDPDSPLAFPETVKVPSFNTIPSQGAAAEVVQSALEGKSVSVDKSVEEELSIPSGNVVSMSVLENSARNVERKMAEDARKKTPSSGKRLFTKGGMLESALESAQKESAPSAPNPNPIIGYSDRRKEASGRASESFAPSNLSPNHPRYKLFESLRRRNDAPQAEGDVSHFPGRPFEEEPAAAPEAQSLDDRPSITLKEEVAEEAKAQPRPASPAPAVESASGPEIVPEPVVEKESVPASPVEKVAPPATHSHAKAAAVKPAPEPVGEEEDILDVDEAEDGDNSSQIEFKVGVSGLASNNAGEQAIIQRQRRSYNPPSADLLKDFPETSYIVTQDEEAVAEKIASVMHDFRVEVSLADIVKGPTVTLYEFTLAPGVLVSKVMSLEDNIAMSIGGQKIRILAPVPGKSAVGIEVPNAKRATVGFKELLGPLREARLNVPMILGRDIQGTPKLIDVAKCPHLLIAGTTGSGKSVCINGLVASILYTKSPKEVRLIMVDPKVVELNVYNGIPHLLTPVITEPKRVLKMLNWLVGEMDRRYNVFSQLGVRNIENFNARIKEFGYATEKMPYIVLIMDEFADLMTVIGKDIEDYIRRIMAKARAAGIHVVMATQRPSAEVVTGTIKNNIPTRIAFTASSAMNSRIILDETGAENLLGKGDMLLSTQSSLGLVRIQGAFLSEEEVDKIVRFVKTQGEPDYLDEAIFEDDPEPDEGPVDEEDFEGSDADLYEKAKAICFERKGASASYLQRRLSIGYNRAARLVEQMEEEGIVGPANGSKPREILRYE</sequence>
<proteinExistence type="inferred from homology"/>
<feature type="region of interest" description="Disordered" evidence="6">
    <location>
        <begin position="295"/>
        <end position="491"/>
    </location>
</feature>
<organism evidence="9 10">
    <name type="scientific">Candidatus Aphodenecus pullistercoris</name>
    <dbReference type="NCBI Taxonomy" id="2840669"/>
    <lineage>
        <taxon>Bacteria</taxon>
        <taxon>Pseudomonadati</taxon>
        <taxon>Spirochaetota</taxon>
        <taxon>Spirochaetia</taxon>
        <taxon>Spirochaetales</taxon>
        <taxon>Candidatus Aphodenecus</taxon>
    </lineage>
</organism>
<evidence type="ECO:0000256" key="7">
    <source>
        <dbReference type="SAM" id="Phobius"/>
    </source>
</evidence>
<reference evidence="9" key="2">
    <citation type="journal article" date="2021" name="PeerJ">
        <title>Extensive microbial diversity within the chicken gut microbiome revealed by metagenomics and culture.</title>
        <authorList>
            <person name="Gilroy R."/>
            <person name="Ravi A."/>
            <person name="Getino M."/>
            <person name="Pursley I."/>
            <person name="Horton D.L."/>
            <person name="Alikhan N.F."/>
            <person name="Baker D."/>
            <person name="Gharbi K."/>
            <person name="Hall N."/>
            <person name="Watson M."/>
            <person name="Adriaenssens E.M."/>
            <person name="Foster-Nyarko E."/>
            <person name="Jarju S."/>
            <person name="Secka A."/>
            <person name="Antonio M."/>
            <person name="Oren A."/>
            <person name="Chaudhuri R.R."/>
            <person name="La Ragione R."/>
            <person name="Hildebrand F."/>
            <person name="Pallen M.J."/>
        </authorList>
    </citation>
    <scope>NUCLEOTIDE SEQUENCE</scope>
    <source>
        <strain evidence="9">11167</strain>
    </source>
</reference>
<evidence type="ECO:0000313" key="9">
    <source>
        <dbReference type="EMBL" id="MBO8442209.1"/>
    </source>
</evidence>
<dbReference type="CDD" id="cd01127">
    <property type="entry name" value="TrwB_TraG_TraD_VirD4"/>
    <property type="match status" value="1"/>
</dbReference>
<dbReference type="InterPro" id="IPR036390">
    <property type="entry name" value="WH_DNA-bd_sf"/>
</dbReference>
<feature type="compositionally biased region" description="Low complexity" evidence="6">
    <location>
        <begin position="438"/>
        <end position="453"/>
    </location>
</feature>
<dbReference type="InterPro" id="IPR002543">
    <property type="entry name" value="FtsK_dom"/>
</dbReference>
<gene>
    <name evidence="9" type="ORF">IAC42_00400</name>
</gene>
<dbReference type="InterPro" id="IPR041027">
    <property type="entry name" value="FtsK_alpha"/>
</dbReference>
<evidence type="ECO:0000259" key="8">
    <source>
        <dbReference type="PROSITE" id="PS50901"/>
    </source>
</evidence>
<feature type="transmembrane region" description="Helical" evidence="7">
    <location>
        <begin position="20"/>
        <end position="41"/>
    </location>
</feature>
<comment type="caution">
    <text evidence="9">The sequence shown here is derived from an EMBL/GenBank/DDBJ whole genome shotgun (WGS) entry which is preliminary data.</text>
</comment>
<dbReference type="PANTHER" id="PTHR22683:SF41">
    <property type="entry name" value="DNA TRANSLOCASE FTSK"/>
    <property type="match status" value="1"/>
</dbReference>
<dbReference type="Pfam" id="PF17854">
    <property type="entry name" value="FtsK_alpha"/>
    <property type="match status" value="1"/>
</dbReference>
<evidence type="ECO:0000256" key="3">
    <source>
        <dbReference type="ARBA" id="ARBA00022840"/>
    </source>
</evidence>
<protein>
    <submittedName>
        <fullName evidence="9">DNA translocase FtsK</fullName>
    </submittedName>
</protein>
<dbReference type="SMART" id="SM00843">
    <property type="entry name" value="Ftsk_gamma"/>
    <property type="match status" value="1"/>
</dbReference>
<dbReference type="EMBL" id="JADIMU010000003">
    <property type="protein sequence ID" value="MBO8442209.1"/>
    <property type="molecule type" value="Genomic_DNA"/>
</dbReference>
<dbReference type="InterPro" id="IPR027417">
    <property type="entry name" value="P-loop_NTPase"/>
</dbReference>
<name>A0A9D9EBF8_9SPIR</name>
<dbReference type="Gene3D" id="3.30.980.40">
    <property type="match status" value="1"/>
</dbReference>
<dbReference type="InterPro" id="IPR003593">
    <property type="entry name" value="AAA+_ATPase"/>
</dbReference>
<feature type="binding site" evidence="5">
    <location>
        <begin position="687"/>
        <end position="694"/>
    </location>
    <ligand>
        <name>ATP</name>
        <dbReference type="ChEBI" id="CHEBI:30616"/>
    </ligand>
</feature>
<dbReference type="SMART" id="SM00382">
    <property type="entry name" value="AAA"/>
    <property type="match status" value="1"/>
</dbReference>
<dbReference type="SUPFAM" id="SSF46785">
    <property type="entry name" value="Winged helix' DNA-binding domain"/>
    <property type="match status" value="1"/>
</dbReference>
<dbReference type="Proteomes" id="UP000823633">
    <property type="component" value="Unassembled WGS sequence"/>
</dbReference>
<feature type="domain" description="FtsK" evidence="8">
    <location>
        <begin position="670"/>
        <end position="862"/>
    </location>
</feature>
<dbReference type="Pfam" id="PF01580">
    <property type="entry name" value="FtsK_SpoIIIE"/>
    <property type="match status" value="1"/>
</dbReference>
<feature type="transmembrane region" description="Helical" evidence="7">
    <location>
        <begin position="93"/>
        <end position="113"/>
    </location>
</feature>
<dbReference type="InterPro" id="IPR036388">
    <property type="entry name" value="WH-like_DNA-bd_sf"/>
</dbReference>
<evidence type="ECO:0000256" key="6">
    <source>
        <dbReference type="SAM" id="MobiDB-lite"/>
    </source>
</evidence>
<keyword evidence="7" id="KW-0472">Membrane</keyword>
<dbReference type="Gene3D" id="3.40.50.300">
    <property type="entry name" value="P-loop containing nucleotide triphosphate hydrolases"/>
    <property type="match status" value="1"/>
</dbReference>
<dbReference type="GO" id="GO:0005524">
    <property type="term" value="F:ATP binding"/>
    <property type="evidence" value="ECO:0007669"/>
    <property type="project" value="UniProtKB-UniRule"/>
</dbReference>
<keyword evidence="3 5" id="KW-0067">ATP-binding</keyword>
<dbReference type="PANTHER" id="PTHR22683">
    <property type="entry name" value="SPORULATION PROTEIN RELATED"/>
    <property type="match status" value="1"/>
</dbReference>
<keyword evidence="4" id="KW-0238">DNA-binding</keyword>
<keyword evidence="7" id="KW-1133">Transmembrane helix</keyword>
<feature type="transmembrane region" description="Helical" evidence="7">
    <location>
        <begin position="133"/>
        <end position="155"/>
    </location>
</feature>
<dbReference type="SUPFAM" id="SSF52540">
    <property type="entry name" value="P-loop containing nucleoside triphosphate hydrolases"/>
    <property type="match status" value="1"/>
</dbReference>
<dbReference type="AlphaFoldDB" id="A0A9D9EBF8"/>
<dbReference type="InterPro" id="IPR018541">
    <property type="entry name" value="Ftsk_gamma"/>
</dbReference>
<dbReference type="GO" id="GO:0003677">
    <property type="term" value="F:DNA binding"/>
    <property type="evidence" value="ECO:0007669"/>
    <property type="project" value="UniProtKB-KW"/>
</dbReference>
<feature type="transmembrane region" description="Helical" evidence="7">
    <location>
        <begin position="53"/>
        <end position="81"/>
    </location>
</feature>